<organism evidence="1 2">
    <name type="scientific">Choristoneura fumiferana</name>
    <name type="common">Spruce budworm moth</name>
    <name type="synonym">Archips fumiferana</name>
    <dbReference type="NCBI Taxonomy" id="7141"/>
    <lineage>
        <taxon>Eukaryota</taxon>
        <taxon>Metazoa</taxon>
        <taxon>Ecdysozoa</taxon>
        <taxon>Arthropoda</taxon>
        <taxon>Hexapoda</taxon>
        <taxon>Insecta</taxon>
        <taxon>Pterygota</taxon>
        <taxon>Neoptera</taxon>
        <taxon>Endopterygota</taxon>
        <taxon>Lepidoptera</taxon>
        <taxon>Glossata</taxon>
        <taxon>Ditrysia</taxon>
        <taxon>Tortricoidea</taxon>
        <taxon>Tortricidae</taxon>
        <taxon>Tortricinae</taxon>
        <taxon>Choristoneura</taxon>
    </lineage>
</organism>
<accession>A0ACC0JHG2</accession>
<proteinExistence type="predicted"/>
<reference evidence="1 2" key="1">
    <citation type="journal article" date="2022" name="Genome Biol. Evol.">
        <title>The Spruce Budworm Genome: Reconstructing the Evolutionary History of Antifreeze Proteins.</title>
        <authorList>
            <person name="Beliveau C."/>
            <person name="Gagne P."/>
            <person name="Picq S."/>
            <person name="Vernygora O."/>
            <person name="Keeling C.I."/>
            <person name="Pinkney K."/>
            <person name="Doucet D."/>
            <person name="Wen F."/>
            <person name="Johnston J.S."/>
            <person name="Maaroufi H."/>
            <person name="Boyle B."/>
            <person name="Laroche J."/>
            <person name="Dewar K."/>
            <person name="Juretic N."/>
            <person name="Blackburn G."/>
            <person name="Nisole A."/>
            <person name="Brunet B."/>
            <person name="Brandao M."/>
            <person name="Lumley L."/>
            <person name="Duan J."/>
            <person name="Quan G."/>
            <person name="Lucarotti C.J."/>
            <person name="Roe A.D."/>
            <person name="Sperling F.A.H."/>
            <person name="Levesque R.C."/>
            <person name="Cusson M."/>
        </authorList>
    </citation>
    <scope>NUCLEOTIDE SEQUENCE [LARGE SCALE GENOMIC DNA]</scope>
    <source>
        <strain evidence="1">Glfc:IPQL:Cfum</strain>
    </source>
</reference>
<keyword evidence="2" id="KW-1185">Reference proteome</keyword>
<evidence type="ECO:0000313" key="2">
    <source>
        <dbReference type="Proteomes" id="UP001064048"/>
    </source>
</evidence>
<gene>
    <name evidence="1" type="ORF">MSG28_012639</name>
</gene>
<protein>
    <submittedName>
        <fullName evidence="1">Uncharacterized protein</fullName>
    </submittedName>
</protein>
<dbReference type="Proteomes" id="UP001064048">
    <property type="component" value="Chromosome 22"/>
</dbReference>
<dbReference type="EMBL" id="CM046122">
    <property type="protein sequence ID" value="KAI8423547.1"/>
    <property type="molecule type" value="Genomic_DNA"/>
</dbReference>
<sequence>MPMRTRRAPFINHFVTLNSAAMTHNNDTYITDTEDNVNKLQSDGDVTVPKEKFLFREPIVLISIVGLSLLDGLVLHLTPKNLAEYPTEVFTVYSLSVSAVPMVGLIFATLLSEVAGRRHVYRYLFALSVVLFILVVSSRHPTVMIMVFILRGMIRGGSSVMNAVAICEYSSPKHRFAWMIADVATANTIGPVISSALNTEIVFYTLLVIQIVLGLICMRCIWAWPESPYWLANKGNLEQSRTAFMWLRGKGGRKELDSVLKARRRPGPPKLFWISLFIALATVSVTTFSYVQQSTGHKASPNVRHCILSSARRIQLLPAAFRRSSLHLAGGRPTLRLPSRGLHSRTRLLQRLLILRQIWPAYCHFNLLICLSYVDDLRSVSEEELLSLILDLMKYGQGEKSSHESEEDEALPSLPLGGRATHRKSCGHIIGDKSTCLMHVRSSSCSSVRSSISRGNDSFTDLRFHDKNKRSKGKGLLGGLQPR</sequence>
<comment type="caution">
    <text evidence="1">The sequence shown here is derived from an EMBL/GenBank/DDBJ whole genome shotgun (WGS) entry which is preliminary data.</text>
</comment>
<name>A0ACC0JHG2_CHOFU</name>
<evidence type="ECO:0000313" key="1">
    <source>
        <dbReference type="EMBL" id="KAI8423547.1"/>
    </source>
</evidence>